<evidence type="ECO:0000313" key="1">
    <source>
        <dbReference type="EMBL" id="DAD98185.1"/>
    </source>
</evidence>
<accession>A0A8S5NU13</accession>
<name>A0A8S5NU13_9CAUD</name>
<organism evidence="1">
    <name type="scientific">Myoviridae sp. cte5Z19</name>
    <dbReference type="NCBI Taxonomy" id="2825145"/>
    <lineage>
        <taxon>Viruses</taxon>
        <taxon>Duplodnaviria</taxon>
        <taxon>Heunggongvirae</taxon>
        <taxon>Uroviricota</taxon>
        <taxon>Caudoviricetes</taxon>
    </lineage>
</organism>
<reference evidence="1" key="1">
    <citation type="journal article" date="2021" name="Proc. Natl. Acad. Sci. U.S.A.">
        <title>A Catalog of Tens of Thousands of Viruses from Human Metagenomes Reveals Hidden Associations with Chronic Diseases.</title>
        <authorList>
            <person name="Tisza M.J."/>
            <person name="Buck C.B."/>
        </authorList>
    </citation>
    <scope>NUCLEOTIDE SEQUENCE</scope>
    <source>
        <strain evidence="1">Cte5Z19</strain>
    </source>
</reference>
<sequence length="207" mass="24554">MIKMDGIFYDDWKVLTEARNVKSVYLTHLIRAYDNEKAYKTLVDILDDKMLKASFSLRNNFRTVKGDKKVVCFQDASLDGIKEIIEGERWCEIPQRYQEFGIQIDKRMLFSEGARPVIYDGKEIFQFISEDIHWRVVNLDLNSNKMKCLDWTHECEWRIPGDVTITRFPFKVIVKTEEYKKRLLKEDVAKRLGLKEKDIIVFEEAIT</sequence>
<protein>
    <submittedName>
        <fullName evidence="1">Putative abortive phage resistance protein AbiGi, antitoxin</fullName>
    </submittedName>
</protein>
<dbReference type="EMBL" id="BK015255">
    <property type="protein sequence ID" value="DAD98185.1"/>
    <property type="molecule type" value="Genomic_DNA"/>
</dbReference>
<proteinExistence type="predicted"/>